<evidence type="ECO:0000313" key="1">
    <source>
        <dbReference type="EMBL" id="EYC11620.1"/>
    </source>
</evidence>
<dbReference type="OrthoDB" id="10483969at2759"/>
<proteinExistence type="predicted"/>
<dbReference type="EMBL" id="JARK01001386">
    <property type="protein sequence ID" value="EYC11620.1"/>
    <property type="molecule type" value="Genomic_DNA"/>
</dbReference>
<dbReference type="STRING" id="53326.A0A016U903"/>
<sequence length="86" mass="9520">MTEANLNLFGFLRRYRGFKIANSTAPEMAEAQKILSAIERRNIPVMIAEVECGPSCADSVGLSKSAFETYYVRGSNVQAKIPSQKF</sequence>
<gene>
    <name evidence="1" type="primary">Acey_s0050.g2007</name>
    <name evidence="1" type="ORF">Y032_0050g2007</name>
</gene>
<dbReference type="AlphaFoldDB" id="A0A016U903"/>
<name>A0A016U903_9BILA</name>
<evidence type="ECO:0000313" key="2">
    <source>
        <dbReference type="Proteomes" id="UP000024635"/>
    </source>
</evidence>
<keyword evidence="2" id="KW-1185">Reference proteome</keyword>
<protein>
    <submittedName>
        <fullName evidence="1">Uncharacterized protein</fullName>
    </submittedName>
</protein>
<organism evidence="1 2">
    <name type="scientific">Ancylostoma ceylanicum</name>
    <dbReference type="NCBI Taxonomy" id="53326"/>
    <lineage>
        <taxon>Eukaryota</taxon>
        <taxon>Metazoa</taxon>
        <taxon>Ecdysozoa</taxon>
        <taxon>Nematoda</taxon>
        <taxon>Chromadorea</taxon>
        <taxon>Rhabditida</taxon>
        <taxon>Rhabditina</taxon>
        <taxon>Rhabditomorpha</taxon>
        <taxon>Strongyloidea</taxon>
        <taxon>Ancylostomatidae</taxon>
        <taxon>Ancylostomatinae</taxon>
        <taxon>Ancylostoma</taxon>
    </lineage>
</organism>
<comment type="caution">
    <text evidence="1">The sequence shown here is derived from an EMBL/GenBank/DDBJ whole genome shotgun (WGS) entry which is preliminary data.</text>
</comment>
<reference evidence="2" key="1">
    <citation type="journal article" date="2015" name="Nat. Genet.">
        <title>The genome and transcriptome of the zoonotic hookworm Ancylostoma ceylanicum identify infection-specific gene families.</title>
        <authorList>
            <person name="Schwarz E.M."/>
            <person name="Hu Y."/>
            <person name="Antoshechkin I."/>
            <person name="Miller M.M."/>
            <person name="Sternberg P.W."/>
            <person name="Aroian R.V."/>
        </authorList>
    </citation>
    <scope>NUCLEOTIDE SEQUENCE</scope>
    <source>
        <strain evidence="2">HY135</strain>
    </source>
</reference>
<dbReference type="Proteomes" id="UP000024635">
    <property type="component" value="Unassembled WGS sequence"/>
</dbReference>
<accession>A0A016U903</accession>